<dbReference type="PROSITE" id="PS00211">
    <property type="entry name" value="ABC_TRANSPORTER_1"/>
    <property type="match status" value="1"/>
</dbReference>
<dbReference type="InterPro" id="IPR003593">
    <property type="entry name" value="AAA+_ATPase"/>
</dbReference>
<dbReference type="Proteomes" id="UP000197468">
    <property type="component" value="Unassembled WGS sequence"/>
</dbReference>
<dbReference type="OrthoDB" id="8554730at2"/>
<dbReference type="SMART" id="SM00382">
    <property type="entry name" value="AAA"/>
    <property type="match status" value="1"/>
</dbReference>
<evidence type="ECO:0000259" key="13">
    <source>
        <dbReference type="PROSITE" id="PS50929"/>
    </source>
</evidence>
<accession>A0A246JM96</accession>
<keyword evidence="5" id="KW-0547">Nucleotide-binding</keyword>
<feature type="transmembrane region" description="Helical" evidence="11">
    <location>
        <begin position="56"/>
        <end position="73"/>
    </location>
</feature>
<keyword evidence="4 11" id="KW-0812">Transmembrane</keyword>
<evidence type="ECO:0000256" key="10">
    <source>
        <dbReference type="ARBA" id="ARBA00023136"/>
    </source>
</evidence>
<protein>
    <submittedName>
        <fullName evidence="14">ABC transporter ATP-binding protein</fullName>
    </submittedName>
</protein>
<evidence type="ECO:0000256" key="7">
    <source>
        <dbReference type="ARBA" id="ARBA00022967"/>
    </source>
</evidence>
<dbReference type="GO" id="GO:0005886">
    <property type="term" value="C:plasma membrane"/>
    <property type="evidence" value="ECO:0007669"/>
    <property type="project" value="UniProtKB-SubCell"/>
</dbReference>
<dbReference type="GO" id="GO:0016887">
    <property type="term" value="F:ATP hydrolysis activity"/>
    <property type="evidence" value="ECO:0007669"/>
    <property type="project" value="InterPro"/>
</dbReference>
<organism evidence="14 15">
    <name type="scientific">Roseateles aquatilis</name>
    <dbReference type="NCBI Taxonomy" id="431061"/>
    <lineage>
        <taxon>Bacteria</taxon>
        <taxon>Pseudomonadati</taxon>
        <taxon>Pseudomonadota</taxon>
        <taxon>Betaproteobacteria</taxon>
        <taxon>Burkholderiales</taxon>
        <taxon>Sphaerotilaceae</taxon>
        <taxon>Roseateles</taxon>
    </lineage>
</organism>
<dbReference type="EMBL" id="NIOF01000001">
    <property type="protein sequence ID" value="OWQ93737.1"/>
    <property type="molecule type" value="Genomic_DNA"/>
</dbReference>
<dbReference type="InterPro" id="IPR011527">
    <property type="entry name" value="ABC1_TM_dom"/>
</dbReference>
<keyword evidence="8 11" id="KW-1133">Transmembrane helix</keyword>
<evidence type="ECO:0000256" key="3">
    <source>
        <dbReference type="ARBA" id="ARBA00022475"/>
    </source>
</evidence>
<dbReference type="Pfam" id="PF00664">
    <property type="entry name" value="ABC_membrane"/>
    <property type="match status" value="1"/>
</dbReference>
<evidence type="ECO:0000259" key="12">
    <source>
        <dbReference type="PROSITE" id="PS50893"/>
    </source>
</evidence>
<keyword evidence="10 11" id="KW-0472">Membrane</keyword>
<evidence type="ECO:0000256" key="1">
    <source>
        <dbReference type="ARBA" id="ARBA00004651"/>
    </source>
</evidence>
<comment type="caution">
    <text evidence="14">The sequence shown here is derived from an EMBL/GenBank/DDBJ whole genome shotgun (WGS) entry which is preliminary data.</text>
</comment>
<dbReference type="SUPFAM" id="SSF90123">
    <property type="entry name" value="ABC transporter transmembrane region"/>
    <property type="match status" value="1"/>
</dbReference>
<dbReference type="GO" id="GO:0005524">
    <property type="term" value="F:ATP binding"/>
    <property type="evidence" value="ECO:0007669"/>
    <property type="project" value="UniProtKB-KW"/>
</dbReference>
<keyword evidence="2" id="KW-0813">Transport</keyword>
<dbReference type="Pfam" id="PF00005">
    <property type="entry name" value="ABC_tran"/>
    <property type="match status" value="1"/>
</dbReference>
<dbReference type="InterPro" id="IPR036640">
    <property type="entry name" value="ABC1_TM_sf"/>
</dbReference>
<dbReference type="CDD" id="cd18541">
    <property type="entry name" value="ABC_6TM_TmrB_like"/>
    <property type="match status" value="1"/>
</dbReference>
<evidence type="ECO:0000256" key="6">
    <source>
        <dbReference type="ARBA" id="ARBA00022840"/>
    </source>
</evidence>
<feature type="transmembrane region" description="Helical" evidence="11">
    <location>
        <begin position="158"/>
        <end position="176"/>
    </location>
</feature>
<evidence type="ECO:0000256" key="4">
    <source>
        <dbReference type="ARBA" id="ARBA00022692"/>
    </source>
</evidence>
<keyword evidence="6 14" id="KW-0067">ATP-binding</keyword>
<dbReference type="InterPro" id="IPR017871">
    <property type="entry name" value="ABC_transporter-like_CS"/>
</dbReference>
<dbReference type="Gene3D" id="1.20.1560.10">
    <property type="entry name" value="ABC transporter type 1, transmembrane domain"/>
    <property type="match status" value="1"/>
</dbReference>
<keyword evidence="15" id="KW-1185">Reference proteome</keyword>
<name>A0A246JM96_9BURK</name>
<dbReference type="InterPro" id="IPR027417">
    <property type="entry name" value="P-loop_NTPase"/>
</dbReference>
<keyword evidence="3" id="KW-1003">Cell membrane</keyword>
<proteinExistence type="predicted"/>
<dbReference type="SUPFAM" id="SSF52540">
    <property type="entry name" value="P-loop containing nucleoside triphosphate hydrolases"/>
    <property type="match status" value="1"/>
</dbReference>
<evidence type="ECO:0000313" key="15">
    <source>
        <dbReference type="Proteomes" id="UP000197468"/>
    </source>
</evidence>
<evidence type="ECO:0000256" key="2">
    <source>
        <dbReference type="ARBA" id="ARBA00022448"/>
    </source>
</evidence>
<dbReference type="GO" id="GO:0140359">
    <property type="term" value="F:ABC-type transporter activity"/>
    <property type="evidence" value="ECO:0007669"/>
    <property type="project" value="InterPro"/>
</dbReference>
<feature type="transmembrane region" description="Helical" evidence="11">
    <location>
        <begin position="18"/>
        <end position="36"/>
    </location>
</feature>
<evidence type="ECO:0000256" key="8">
    <source>
        <dbReference type="ARBA" id="ARBA00022989"/>
    </source>
</evidence>
<dbReference type="InterPro" id="IPR003439">
    <property type="entry name" value="ABC_transporter-like_ATP-bd"/>
</dbReference>
<gene>
    <name evidence="14" type="ORF">CDN99_04615</name>
</gene>
<sequence length="583" mass="63286">MSLTRLIAGHIRGHWRPYAASALMLSTIAVLTVWIPRQVGHVVDALVSHRLAGWDLVGQLGLLVLAGLAIYLLRVGWRLALFATAYELGRTLRMRLYAQLTRQGPTFFHAQRTGDLMALATNDVDAIEMAAGEALLAAFDGTLTLILVLGMMTLGIDWRLGLAALIPFPFMAYAFWRISNHVHVAWADSLKRFSALNQQVQDSLAGVRTVRALGLMKRSREQFGELARDAGGAAYQAQRWEAMFEPAVGLSLSAATVIALGAGAWLVGTNAISIGQLTAFTMYLGQLIWPMFAAGWVLSLLERGRAAWSRLHPVLDAPDGLVDTGTRDVPAHADIAWDHVGFQYPGMAVPALADIALTLAPGCTLGIVGATGSGKSTLLRLLLRQYEPTSGSVRLGGVAAPEIRLDALRRALSWVPQEPFLFSASVADNIALARPDATREQIAEMAELAAVHDDIARLPQGYDTMVGERGVTLSGGQRQRVAIARALLAGAPVLLLDDALSAVDSGTETQILDHWRELRQRHPERSLAVVSHRLSAVMEADEIVVLKQGRIIERGRHDELIARGGWYASQWRYQQLEASLDAA</sequence>
<feature type="domain" description="ABC transporter" evidence="12">
    <location>
        <begin position="335"/>
        <end position="573"/>
    </location>
</feature>
<dbReference type="FunFam" id="3.40.50.300:FF:000221">
    <property type="entry name" value="Multidrug ABC transporter ATP-binding protein"/>
    <property type="match status" value="1"/>
</dbReference>
<feature type="domain" description="ABC transmembrane type-1" evidence="13">
    <location>
        <begin position="19"/>
        <end position="303"/>
    </location>
</feature>
<keyword evidence="9" id="KW-0445">Lipid transport</keyword>
<comment type="subcellular location">
    <subcellularLocation>
        <location evidence="1">Cell membrane</location>
        <topology evidence="1">Multi-pass membrane protein</topology>
    </subcellularLocation>
</comment>
<dbReference type="GO" id="GO:0006869">
    <property type="term" value="P:lipid transport"/>
    <property type="evidence" value="ECO:0007669"/>
    <property type="project" value="UniProtKB-KW"/>
</dbReference>
<evidence type="ECO:0000313" key="14">
    <source>
        <dbReference type="EMBL" id="OWQ93737.1"/>
    </source>
</evidence>
<feature type="transmembrane region" description="Helical" evidence="11">
    <location>
        <begin position="280"/>
        <end position="301"/>
    </location>
</feature>
<evidence type="ECO:0000256" key="5">
    <source>
        <dbReference type="ARBA" id="ARBA00022741"/>
    </source>
</evidence>
<feature type="transmembrane region" description="Helical" evidence="11">
    <location>
        <begin position="134"/>
        <end position="152"/>
    </location>
</feature>
<dbReference type="Gene3D" id="3.40.50.300">
    <property type="entry name" value="P-loop containing nucleotide triphosphate hydrolases"/>
    <property type="match status" value="1"/>
</dbReference>
<keyword evidence="7" id="KW-1278">Translocase</keyword>
<dbReference type="PANTHER" id="PTHR24221">
    <property type="entry name" value="ATP-BINDING CASSETTE SUB-FAMILY B"/>
    <property type="match status" value="1"/>
</dbReference>
<reference evidence="14 15" key="1">
    <citation type="journal article" date="2008" name="Int. J. Syst. Evol. Microbiol.">
        <title>Description of Roseateles aquatilis sp. nov. and Roseateles terrae sp. nov., in the class Betaproteobacteria, and emended description of the genus Roseateles.</title>
        <authorList>
            <person name="Gomila M."/>
            <person name="Bowien B."/>
            <person name="Falsen E."/>
            <person name="Moore E.R."/>
            <person name="Lalucat J."/>
        </authorList>
    </citation>
    <scope>NUCLEOTIDE SEQUENCE [LARGE SCALE GENOMIC DNA]</scope>
    <source>
        <strain evidence="14 15">CCUG 48205</strain>
    </source>
</reference>
<dbReference type="PROSITE" id="PS50929">
    <property type="entry name" value="ABC_TM1F"/>
    <property type="match status" value="1"/>
</dbReference>
<feature type="transmembrane region" description="Helical" evidence="11">
    <location>
        <begin position="247"/>
        <end position="268"/>
    </location>
</feature>
<evidence type="ECO:0000256" key="11">
    <source>
        <dbReference type="SAM" id="Phobius"/>
    </source>
</evidence>
<dbReference type="InterPro" id="IPR039421">
    <property type="entry name" value="Type_1_exporter"/>
</dbReference>
<dbReference type="AlphaFoldDB" id="A0A246JM96"/>
<dbReference type="PROSITE" id="PS50893">
    <property type="entry name" value="ABC_TRANSPORTER_2"/>
    <property type="match status" value="1"/>
</dbReference>
<evidence type="ECO:0000256" key="9">
    <source>
        <dbReference type="ARBA" id="ARBA00023055"/>
    </source>
</evidence>
<dbReference type="RefSeq" id="WP_088382950.1">
    <property type="nucleotide sequence ID" value="NZ_NIOF01000001.1"/>
</dbReference>
<dbReference type="PANTHER" id="PTHR24221:SF300">
    <property type="entry name" value="MULTIDRUG RESISTANCE-LIKE ATP-BINDING PROTEIN MDLA"/>
    <property type="match status" value="1"/>
</dbReference>